<name>A0ABR3VC84_HUMIN</name>
<proteinExistence type="predicted"/>
<feature type="chain" id="PRO_5045125251" evidence="1">
    <location>
        <begin position="18"/>
        <end position="103"/>
    </location>
</feature>
<sequence length="103" mass="11488">MKLSALAILGLAAYAQGAKIIACYKADFGGECKEETEGKLVTHTYKFKSYKWTGSKNKCVRICDSCKSLGYRCDDYNNNSIEFNKAIIFDWDKGDGPDNTMCC</sequence>
<gene>
    <name evidence="2" type="ORF">VTJ49DRAFT_1848</name>
</gene>
<evidence type="ECO:0000313" key="3">
    <source>
        <dbReference type="Proteomes" id="UP001583172"/>
    </source>
</evidence>
<keyword evidence="3" id="KW-1185">Reference proteome</keyword>
<comment type="caution">
    <text evidence="2">The sequence shown here is derived from an EMBL/GenBank/DDBJ whole genome shotgun (WGS) entry which is preliminary data.</text>
</comment>
<dbReference type="EMBL" id="JAZGSY010000174">
    <property type="protein sequence ID" value="KAL1839117.1"/>
    <property type="molecule type" value="Genomic_DNA"/>
</dbReference>
<reference evidence="2 3" key="1">
    <citation type="journal article" date="2024" name="Commun. Biol.">
        <title>Comparative genomic analysis of thermophilic fungi reveals convergent evolutionary adaptations and gene losses.</title>
        <authorList>
            <person name="Steindorff A.S."/>
            <person name="Aguilar-Pontes M.V."/>
            <person name="Robinson A.J."/>
            <person name="Andreopoulos B."/>
            <person name="LaButti K."/>
            <person name="Kuo A."/>
            <person name="Mondo S."/>
            <person name="Riley R."/>
            <person name="Otillar R."/>
            <person name="Haridas S."/>
            <person name="Lipzen A."/>
            <person name="Grimwood J."/>
            <person name="Schmutz J."/>
            <person name="Clum A."/>
            <person name="Reid I.D."/>
            <person name="Moisan M.C."/>
            <person name="Butler G."/>
            <person name="Nguyen T.T.M."/>
            <person name="Dewar K."/>
            <person name="Conant G."/>
            <person name="Drula E."/>
            <person name="Henrissat B."/>
            <person name="Hansel C."/>
            <person name="Singer S."/>
            <person name="Hutchinson M.I."/>
            <person name="de Vries R.P."/>
            <person name="Natvig D.O."/>
            <person name="Powell A.J."/>
            <person name="Tsang A."/>
            <person name="Grigoriev I.V."/>
        </authorList>
    </citation>
    <scope>NUCLEOTIDE SEQUENCE [LARGE SCALE GENOMIC DNA]</scope>
    <source>
        <strain evidence="2 3">CBS 620.91</strain>
    </source>
</reference>
<protein>
    <submittedName>
        <fullName evidence="2">Uncharacterized protein</fullName>
    </submittedName>
</protein>
<dbReference type="Proteomes" id="UP001583172">
    <property type="component" value="Unassembled WGS sequence"/>
</dbReference>
<evidence type="ECO:0000256" key="1">
    <source>
        <dbReference type="SAM" id="SignalP"/>
    </source>
</evidence>
<keyword evidence="1" id="KW-0732">Signal</keyword>
<feature type="signal peptide" evidence="1">
    <location>
        <begin position="1"/>
        <end position="17"/>
    </location>
</feature>
<evidence type="ECO:0000313" key="2">
    <source>
        <dbReference type="EMBL" id="KAL1839117.1"/>
    </source>
</evidence>
<organism evidence="2 3">
    <name type="scientific">Humicola insolens</name>
    <name type="common">Soft-rot fungus</name>
    <dbReference type="NCBI Taxonomy" id="85995"/>
    <lineage>
        <taxon>Eukaryota</taxon>
        <taxon>Fungi</taxon>
        <taxon>Dikarya</taxon>
        <taxon>Ascomycota</taxon>
        <taxon>Pezizomycotina</taxon>
        <taxon>Sordariomycetes</taxon>
        <taxon>Sordariomycetidae</taxon>
        <taxon>Sordariales</taxon>
        <taxon>Chaetomiaceae</taxon>
        <taxon>Mycothermus</taxon>
    </lineage>
</organism>
<accession>A0ABR3VC84</accession>